<comment type="caution">
    <text evidence="15">The sequence shown here is derived from an EMBL/GenBank/DDBJ whole genome shotgun (WGS) entry which is preliminary data.</text>
</comment>
<dbReference type="EMBL" id="AQHR01000096">
    <property type="protein sequence ID" value="EON75832.1"/>
    <property type="molecule type" value="Genomic_DNA"/>
</dbReference>
<keyword evidence="9" id="KW-0067">ATP-binding</keyword>
<dbReference type="InterPro" id="IPR036890">
    <property type="entry name" value="HATPase_C_sf"/>
</dbReference>
<keyword evidence="8 15" id="KW-0418">Kinase</keyword>
<dbReference type="SUPFAM" id="SSF55874">
    <property type="entry name" value="ATPase domain of HSP90 chaperone/DNA topoisomerase II/histidine kinase"/>
    <property type="match status" value="1"/>
</dbReference>
<evidence type="ECO:0000259" key="14">
    <source>
        <dbReference type="PROSITE" id="PS50109"/>
    </source>
</evidence>
<dbReference type="Pfam" id="PF02518">
    <property type="entry name" value="HATPase_c"/>
    <property type="match status" value="1"/>
</dbReference>
<sequence>MKGWKKYYQIVHANFPELAVPSLSIGYWRDYLFFTTIVYVVPFSLMAIIPGVVVSAIAGYYEIIFYDVFLVAILYLIAFNHHFSIQTKKTFFVLIVYVFALILFKNLGSYGPGLVYLLAVSIFAIIIFPDKFSFYTLGYNALFCLIYGLIIHLDIKGLHASDQAQALSWFAVSSNLLFINLLFSILIPRMFIGMEKTLAAQVQLREELDLEQQKLQQSLKDLERKNDELEQFAYVASHDLQEPLRMISGFLSRIDAKYGSLLDDKGKTYIAMAVDGANRMKQIILDLLDYARADARETTEQPIDLNTVLETILQNLQRPIEEKKVSIEIDQLPIVYGSVSQLGQVFQNLIENAIKYCPPDRQPQIRITFEDFTDHYQFSVVDNGIGIEEAHFQRIFAIFQRLHSRDRFEGTGIGLAIVKKIIDSLNGNIWVESEIGKGSTFSFTLKKAKADLHQVPI</sequence>
<dbReference type="PRINTS" id="PR00344">
    <property type="entry name" value="BCTRLSENSOR"/>
</dbReference>
<keyword evidence="13" id="KW-0812">Transmembrane</keyword>
<keyword evidence="13" id="KW-1133">Transmembrane helix</keyword>
<comment type="subcellular location">
    <subcellularLocation>
        <location evidence="2">Cell membrane</location>
    </subcellularLocation>
</comment>
<keyword evidence="12" id="KW-0175">Coiled coil</keyword>
<evidence type="ECO:0000256" key="11">
    <source>
        <dbReference type="ARBA" id="ARBA00023136"/>
    </source>
</evidence>
<dbReference type="InterPro" id="IPR003594">
    <property type="entry name" value="HATPase_dom"/>
</dbReference>
<keyword evidence="11 13" id="KW-0472">Membrane</keyword>
<feature type="transmembrane region" description="Helical" evidence="13">
    <location>
        <begin position="31"/>
        <end position="53"/>
    </location>
</feature>
<keyword evidence="16" id="KW-1185">Reference proteome</keyword>
<dbReference type="PANTHER" id="PTHR43304">
    <property type="entry name" value="PHYTOCHROME-LIKE PROTEIN CPH1"/>
    <property type="match status" value="1"/>
</dbReference>
<evidence type="ECO:0000256" key="4">
    <source>
        <dbReference type="ARBA" id="ARBA00022475"/>
    </source>
</evidence>
<feature type="transmembrane region" description="Helical" evidence="13">
    <location>
        <begin position="59"/>
        <end position="78"/>
    </location>
</feature>
<keyword evidence="6" id="KW-0808">Transferase</keyword>
<keyword evidence="5" id="KW-0597">Phosphoprotein</keyword>
<feature type="transmembrane region" description="Helical" evidence="13">
    <location>
        <begin position="167"/>
        <end position="187"/>
    </location>
</feature>
<dbReference type="STRING" id="1232681.ADIS_3723"/>
<evidence type="ECO:0000256" key="2">
    <source>
        <dbReference type="ARBA" id="ARBA00004236"/>
    </source>
</evidence>
<dbReference type="PATRIC" id="fig|1288963.3.peg.3717"/>
<dbReference type="AlphaFoldDB" id="R7ZP22"/>
<dbReference type="Pfam" id="PF20969">
    <property type="entry name" value="MASE11"/>
    <property type="match status" value="1"/>
</dbReference>
<dbReference type="InterPro" id="IPR036097">
    <property type="entry name" value="HisK_dim/P_sf"/>
</dbReference>
<accession>R7ZP22</accession>
<evidence type="ECO:0000256" key="3">
    <source>
        <dbReference type="ARBA" id="ARBA00012438"/>
    </source>
</evidence>
<dbReference type="CDD" id="cd00082">
    <property type="entry name" value="HisKA"/>
    <property type="match status" value="1"/>
</dbReference>
<feature type="transmembrane region" description="Helical" evidence="13">
    <location>
        <begin position="113"/>
        <end position="130"/>
    </location>
</feature>
<dbReference type="PROSITE" id="PS50109">
    <property type="entry name" value="HIS_KIN"/>
    <property type="match status" value="1"/>
</dbReference>
<dbReference type="Pfam" id="PF00512">
    <property type="entry name" value="HisKA"/>
    <property type="match status" value="1"/>
</dbReference>
<dbReference type="InterPro" id="IPR048437">
    <property type="entry name" value="MASE11"/>
</dbReference>
<evidence type="ECO:0000256" key="13">
    <source>
        <dbReference type="SAM" id="Phobius"/>
    </source>
</evidence>
<dbReference type="SMART" id="SM00387">
    <property type="entry name" value="HATPase_c"/>
    <property type="match status" value="1"/>
</dbReference>
<evidence type="ECO:0000256" key="10">
    <source>
        <dbReference type="ARBA" id="ARBA00023012"/>
    </source>
</evidence>
<feature type="domain" description="Histidine kinase" evidence="14">
    <location>
        <begin position="235"/>
        <end position="449"/>
    </location>
</feature>
<dbReference type="InterPro" id="IPR005467">
    <property type="entry name" value="His_kinase_dom"/>
</dbReference>
<reference evidence="15 16" key="1">
    <citation type="submission" date="2013-02" db="EMBL/GenBank/DDBJ databases">
        <title>A novel strain isolated from Lonar lake, Maharashtra, India.</title>
        <authorList>
            <person name="Singh A."/>
        </authorList>
    </citation>
    <scope>NUCLEOTIDE SEQUENCE [LARGE SCALE GENOMIC DNA]</scope>
    <source>
        <strain evidence="15 16">AK24</strain>
    </source>
</reference>
<evidence type="ECO:0000256" key="5">
    <source>
        <dbReference type="ARBA" id="ARBA00022553"/>
    </source>
</evidence>
<feature type="coiled-coil region" evidence="12">
    <location>
        <begin position="201"/>
        <end position="232"/>
    </location>
</feature>
<dbReference type="SMART" id="SM00388">
    <property type="entry name" value="HisKA"/>
    <property type="match status" value="1"/>
</dbReference>
<dbReference type="InterPro" id="IPR003661">
    <property type="entry name" value="HisK_dim/P_dom"/>
</dbReference>
<evidence type="ECO:0000256" key="1">
    <source>
        <dbReference type="ARBA" id="ARBA00000085"/>
    </source>
</evidence>
<dbReference type="SUPFAM" id="SSF47384">
    <property type="entry name" value="Homodimeric domain of signal transducing histidine kinase"/>
    <property type="match status" value="1"/>
</dbReference>
<evidence type="ECO:0000256" key="12">
    <source>
        <dbReference type="SAM" id="Coils"/>
    </source>
</evidence>
<dbReference type="Proteomes" id="UP000013909">
    <property type="component" value="Unassembled WGS sequence"/>
</dbReference>
<dbReference type="Gene3D" id="3.30.565.10">
    <property type="entry name" value="Histidine kinase-like ATPase, C-terminal domain"/>
    <property type="match status" value="1"/>
</dbReference>
<evidence type="ECO:0000313" key="16">
    <source>
        <dbReference type="Proteomes" id="UP000013909"/>
    </source>
</evidence>
<gene>
    <name evidence="15" type="ORF">ADIS_3723</name>
</gene>
<comment type="catalytic activity">
    <reaction evidence="1">
        <text>ATP + protein L-histidine = ADP + protein N-phospho-L-histidine.</text>
        <dbReference type="EC" id="2.7.13.3"/>
    </reaction>
</comment>
<dbReference type="EC" id="2.7.13.3" evidence="3"/>
<keyword evidence="4" id="KW-1003">Cell membrane</keyword>
<dbReference type="OrthoDB" id="890870at2"/>
<dbReference type="GO" id="GO:0005886">
    <property type="term" value="C:plasma membrane"/>
    <property type="evidence" value="ECO:0007669"/>
    <property type="project" value="UniProtKB-SubCell"/>
</dbReference>
<evidence type="ECO:0000256" key="9">
    <source>
        <dbReference type="ARBA" id="ARBA00022840"/>
    </source>
</evidence>
<dbReference type="GO" id="GO:0000155">
    <property type="term" value="F:phosphorelay sensor kinase activity"/>
    <property type="evidence" value="ECO:0007669"/>
    <property type="project" value="InterPro"/>
</dbReference>
<keyword evidence="10" id="KW-0902">Two-component regulatory system</keyword>
<keyword evidence="7" id="KW-0547">Nucleotide-binding</keyword>
<evidence type="ECO:0000256" key="6">
    <source>
        <dbReference type="ARBA" id="ARBA00022679"/>
    </source>
</evidence>
<dbReference type="FunFam" id="3.30.565.10:FF:000023">
    <property type="entry name" value="PAS domain-containing sensor histidine kinase"/>
    <property type="match status" value="1"/>
</dbReference>
<dbReference type="PANTHER" id="PTHR43304:SF1">
    <property type="entry name" value="PAC DOMAIN-CONTAINING PROTEIN"/>
    <property type="match status" value="1"/>
</dbReference>
<evidence type="ECO:0000313" key="15">
    <source>
        <dbReference type="EMBL" id="EON75832.1"/>
    </source>
</evidence>
<organism evidence="15 16">
    <name type="scientific">Lunatimonas lonarensis</name>
    <dbReference type="NCBI Taxonomy" id="1232681"/>
    <lineage>
        <taxon>Bacteria</taxon>
        <taxon>Pseudomonadati</taxon>
        <taxon>Bacteroidota</taxon>
        <taxon>Cytophagia</taxon>
        <taxon>Cytophagales</taxon>
        <taxon>Cyclobacteriaceae</taxon>
    </lineage>
</organism>
<protein>
    <recommendedName>
        <fullName evidence="3">histidine kinase</fullName>
        <ecNumber evidence="3">2.7.13.3</ecNumber>
    </recommendedName>
</protein>
<dbReference type="InterPro" id="IPR052162">
    <property type="entry name" value="Sensor_kinase/Photoreceptor"/>
</dbReference>
<dbReference type="RefSeq" id="WP_010855854.1">
    <property type="nucleotide sequence ID" value="NZ_AQHR01000096.1"/>
</dbReference>
<name>R7ZP22_9BACT</name>
<dbReference type="InterPro" id="IPR004358">
    <property type="entry name" value="Sig_transdc_His_kin-like_C"/>
</dbReference>
<dbReference type="Gene3D" id="1.10.287.130">
    <property type="match status" value="1"/>
</dbReference>
<dbReference type="GO" id="GO:0005524">
    <property type="term" value="F:ATP binding"/>
    <property type="evidence" value="ECO:0007669"/>
    <property type="project" value="UniProtKB-KW"/>
</dbReference>
<proteinExistence type="predicted"/>
<evidence type="ECO:0000256" key="7">
    <source>
        <dbReference type="ARBA" id="ARBA00022741"/>
    </source>
</evidence>
<feature type="transmembrane region" description="Helical" evidence="13">
    <location>
        <begin position="137"/>
        <end position="155"/>
    </location>
</feature>
<evidence type="ECO:0000256" key="8">
    <source>
        <dbReference type="ARBA" id="ARBA00022777"/>
    </source>
</evidence>